<dbReference type="EMBL" id="LGCI01000010">
    <property type="protein sequence ID" value="KOY81249.1"/>
    <property type="molecule type" value="Genomic_DNA"/>
</dbReference>
<accession>A0A0M9DHY3</accession>
<proteinExistence type="predicted"/>
<comment type="caution">
    <text evidence="1">The sequence shown here is derived from an EMBL/GenBank/DDBJ whole genome shotgun (WGS) entry which is preliminary data.</text>
</comment>
<keyword evidence="2" id="KW-1185">Reference proteome</keyword>
<reference evidence="1 2" key="1">
    <citation type="submission" date="2015-07" db="EMBL/GenBank/DDBJ databases">
        <title>Genome sequencing project for genomic taxonomy and phylogenomics of Bacillus-like bacteria.</title>
        <authorList>
            <person name="Liu B."/>
            <person name="Wang J."/>
            <person name="Zhu Y."/>
            <person name="Liu G."/>
            <person name="Chen Q."/>
            <person name="Chen Z."/>
            <person name="Che J."/>
            <person name="Ge C."/>
            <person name="Shi H."/>
            <person name="Pan Z."/>
            <person name="Liu X."/>
        </authorList>
    </citation>
    <scope>NUCLEOTIDE SEQUENCE [LARGE SCALE GENOMIC DNA]</scope>
    <source>
        <strain evidence="1 2">DSM 54</strain>
    </source>
</reference>
<sequence length="127" mass="14857">MEFHYPTNEELTELFTVQLKEARNILKGSTKAPQLGEQQRFLQVVEAQKVCRKAVNVFKLIQGRMELWDEVELYNYLIRDGQSTNALFIRVAECLGKLPYYLIFELEREPKPKPAIDISARLQQRGK</sequence>
<gene>
    <name evidence="1" type="ORF">ADM90_19090</name>
</gene>
<organism evidence="1 2">
    <name type="scientific">Lysinibacillus macroides</name>
    <dbReference type="NCBI Taxonomy" id="33935"/>
    <lineage>
        <taxon>Bacteria</taxon>
        <taxon>Bacillati</taxon>
        <taxon>Bacillota</taxon>
        <taxon>Bacilli</taxon>
        <taxon>Bacillales</taxon>
        <taxon>Bacillaceae</taxon>
        <taxon>Lysinibacillus</taxon>
    </lineage>
</organism>
<dbReference type="AlphaFoldDB" id="A0A0M9DHY3"/>
<evidence type="ECO:0000313" key="2">
    <source>
        <dbReference type="Proteomes" id="UP000037977"/>
    </source>
</evidence>
<evidence type="ECO:0000313" key="1">
    <source>
        <dbReference type="EMBL" id="KOY81249.1"/>
    </source>
</evidence>
<name>A0A0M9DHY3_9BACI</name>
<dbReference type="PATRIC" id="fig|33935.3.peg.2637"/>
<dbReference type="Proteomes" id="UP000037977">
    <property type="component" value="Unassembled WGS sequence"/>
</dbReference>
<protein>
    <submittedName>
        <fullName evidence="1">Uncharacterized protein</fullName>
    </submittedName>
</protein>
<dbReference type="STRING" id="33935.ADM90_19090"/>
<dbReference type="RefSeq" id="WP_053996490.1">
    <property type="nucleotide sequence ID" value="NZ_CP065643.1"/>
</dbReference>